<dbReference type="eggNOG" id="COG0583">
    <property type="taxonomic scope" value="Bacteria"/>
</dbReference>
<dbReference type="STRING" id="1144275.COCOR_04067"/>
<dbReference type="AlphaFoldDB" id="H8MVT6"/>
<keyword evidence="3" id="KW-0238">DNA-binding</keyword>
<dbReference type="GO" id="GO:0003700">
    <property type="term" value="F:DNA-binding transcription factor activity"/>
    <property type="evidence" value="ECO:0007669"/>
    <property type="project" value="InterPro"/>
</dbReference>
<organism evidence="7 8">
    <name type="scientific">Corallococcus coralloides (strain ATCC 25202 / DSM 2259 / NBRC 100086 / M2)</name>
    <name type="common">Myxococcus coralloides</name>
    <dbReference type="NCBI Taxonomy" id="1144275"/>
    <lineage>
        <taxon>Bacteria</taxon>
        <taxon>Pseudomonadati</taxon>
        <taxon>Myxococcota</taxon>
        <taxon>Myxococcia</taxon>
        <taxon>Myxococcales</taxon>
        <taxon>Cystobacterineae</taxon>
        <taxon>Myxococcaceae</taxon>
        <taxon>Corallococcus</taxon>
    </lineage>
</organism>
<evidence type="ECO:0000259" key="6">
    <source>
        <dbReference type="PROSITE" id="PS50931"/>
    </source>
</evidence>
<protein>
    <submittedName>
        <fullName evidence="7">Transcriptional regulator2C LysR family</fullName>
    </submittedName>
</protein>
<evidence type="ECO:0000256" key="4">
    <source>
        <dbReference type="ARBA" id="ARBA00023163"/>
    </source>
</evidence>
<dbReference type="InterPro" id="IPR036390">
    <property type="entry name" value="WH_DNA-bd_sf"/>
</dbReference>
<accession>H8MVT6</accession>
<dbReference type="KEGG" id="ccx:COCOR_04067"/>
<feature type="domain" description="HTH lysR-type" evidence="6">
    <location>
        <begin position="1"/>
        <end position="59"/>
    </location>
</feature>
<dbReference type="PROSITE" id="PS50931">
    <property type="entry name" value="HTH_LYSR"/>
    <property type="match status" value="1"/>
</dbReference>
<dbReference type="GO" id="GO:0003677">
    <property type="term" value="F:DNA binding"/>
    <property type="evidence" value="ECO:0007669"/>
    <property type="project" value="UniProtKB-KW"/>
</dbReference>
<dbReference type="CDD" id="cd08422">
    <property type="entry name" value="PBP2_CrgA_like"/>
    <property type="match status" value="1"/>
</dbReference>
<dbReference type="Pfam" id="PF00126">
    <property type="entry name" value="HTH_1"/>
    <property type="match status" value="1"/>
</dbReference>
<dbReference type="Gene3D" id="1.10.10.10">
    <property type="entry name" value="Winged helix-like DNA-binding domain superfamily/Winged helix DNA-binding domain"/>
    <property type="match status" value="1"/>
</dbReference>
<keyword evidence="4" id="KW-0804">Transcription</keyword>
<feature type="region of interest" description="Disordered" evidence="5">
    <location>
        <begin position="303"/>
        <end position="326"/>
    </location>
</feature>
<dbReference type="HOGENOM" id="CLU_039613_16_3_7"/>
<evidence type="ECO:0000313" key="7">
    <source>
        <dbReference type="EMBL" id="AFE10692.1"/>
    </source>
</evidence>
<sequence length="326" mass="34767">MDSISEIEVFIKAVDLGGFTRAAESLGLTPSGVSRIISRLEGRLGVRLLNRTTRSLSLTDEGALYHEHCTRMLAELEAVNATLARTSVTPRGRLRVDVPIPLADYVVGPALPRFLERYPEVSVDLTVRDRIIDPTAEGVDVVLRLAPTRDSDLVSRRLGRARSILVASPAYLAAHGRPRTLASLREHTCIAYLSNTGPLPWRLKGTGGEVTYAARGRLMVGSGNVLTHAALGGLSRLSFSPFTCPWAMCCAKTVLKAFTTRAWGAFFCSSSAPLVVKPSASCMSAVNAFVTSTTTLPFTASPSVRSVSSSAPKGTARNTTSAHAAV</sequence>
<evidence type="ECO:0000256" key="1">
    <source>
        <dbReference type="ARBA" id="ARBA00009437"/>
    </source>
</evidence>
<dbReference type="InterPro" id="IPR036388">
    <property type="entry name" value="WH-like_DNA-bd_sf"/>
</dbReference>
<gene>
    <name evidence="7" type="primary">yafC3</name>
    <name evidence="7" type="ordered locus">COCOR_04067</name>
</gene>
<dbReference type="Pfam" id="PF03466">
    <property type="entry name" value="LysR_substrate"/>
    <property type="match status" value="1"/>
</dbReference>
<dbReference type="FunCoup" id="H8MVT6">
    <property type="interactions" value="146"/>
</dbReference>
<dbReference type="PANTHER" id="PTHR30537">
    <property type="entry name" value="HTH-TYPE TRANSCRIPTIONAL REGULATOR"/>
    <property type="match status" value="1"/>
</dbReference>
<dbReference type="PRINTS" id="PR00039">
    <property type="entry name" value="HTHLYSR"/>
</dbReference>
<keyword evidence="8" id="KW-1185">Reference proteome</keyword>
<dbReference type="Gene3D" id="3.40.190.290">
    <property type="match status" value="1"/>
</dbReference>
<dbReference type="OrthoDB" id="5416547at2"/>
<proteinExistence type="inferred from homology"/>
<dbReference type="EMBL" id="CP003389">
    <property type="protein sequence ID" value="AFE10692.1"/>
    <property type="molecule type" value="Genomic_DNA"/>
</dbReference>
<evidence type="ECO:0000256" key="3">
    <source>
        <dbReference type="ARBA" id="ARBA00023125"/>
    </source>
</evidence>
<dbReference type="InParanoid" id="H8MVT6"/>
<evidence type="ECO:0000313" key="8">
    <source>
        <dbReference type="Proteomes" id="UP000007587"/>
    </source>
</evidence>
<comment type="similarity">
    <text evidence="1">Belongs to the LysR transcriptional regulatory family.</text>
</comment>
<dbReference type="SUPFAM" id="SSF53850">
    <property type="entry name" value="Periplasmic binding protein-like II"/>
    <property type="match status" value="1"/>
</dbReference>
<evidence type="ECO:0000256" key="5">
    <source>
        <dbReference type="SAM" id="MobiDB-lite"/>
    </source>
</evidence>
<feature type="compositionally biased region" description="Polar residues" evidence="5">
    <location>
        <begin position="316"/>
        <end position="326"/>
    </location>
</feature>
<dbReference type="Proteomes" id="UP000007587">
    <property type="component" value="Chromosome"/>
</dbReference>
<dbReference type="InterPro" id="IPR000847">
    <property type="entry name" value="LysR_HTH_N"/>
</dbReference>
<dbReference type="InterPro" id="IPR058163">
    <property type="entry name" value="LysR-type_TF_proteobact-type"/>
</dbReference>
<dbReference type="InterPro" id="IPR005119">
    <property type="entry name" value="LysR_subst-bd"/>
</dbReference>
<dbReference type="PANTHER" id="PTHR30537:SF5">
    <property type="entry name" value="HTH-TYPE TRANSCRIPTIONAL ACTIVATOR TTDR-RELATED"/>
    <property type="match status" value="1"/>
</dbReference>
<dbReference type="FunFam" id="1.10.10.10:FF:000001">
    <property type="entry name" value="LysR family transcriptional regulator"/>
    <property type="match status" value="1"/>
</dbReference>
<dbReference type="SUPFAM" id="SSF46785">
    <property type="entry name" value="Winged helix' DNA-binding domain"/>
    <property type="match status" value="1"/>
</dbReference>
<reference evidence="7 8" key="1">
    <citation type="journal article" date="2012" name="J. Bacteriol.">
        <title>Complete Genome Sequence of the Fruiting Myxobacterium Corallococcus coralloides DSM 2259.</title>
        <authorList>
            <person name="Huntley S."/>
            <person name="Zhang Y."/>
            <person name="Treuner-Lange A."/>
            <person name="Kneip S."/>
            <person name="Sensen C.W."/>
            <person name="Sogaard-Andersen L."/>
        </authorList>
    </citation>
    <scope>NUCLEOTIDE SEQUENCE [LARGE SCALE GENOMIC DNA]</scope>
    <source>
        <strain evidence="8">ATCC 25202 / DSM 2259 / NBRC 100086 / M2</strain>
    </source>
</reference>
<evidence type="ECO:0000256" key="2">
    <source>
        <dbReference type="ARBA" id="ARBA00023015"/>
    </source>
</evidence>
<reference evidence="8" key="2">
    <citation type="submission" date="2012-03" db="EMBL/GenBank/DDBJ databases">
        <title>Genome sequence of the fruiting myxobacterium Corallococcus coralloides DSM 2259.</title>
        <authorList>
            <person name="Huntley S."/>
            <person name="Zhang Y."/>
            <person name="Treuner-Lange A."/>
            <person name="Sensen C.W."/>
            <person name="Sogaard-Andersen L."/>
        </authorList>
    </citation>
    <scope>NUCLEOTIDE SEQUENCE [LARGE SCALE GENOMIC DNA]</scope>
    <source>
        <strain evidence="8">ATCC 25202 / DSM 2259 / NBRC 100086 / M2</strain>
    </source>
</reference>
<name>H8MVT6_CORCM</name>
<keyword evidence="2" id="KW-0805">Transcription regulation</keyword>
<feature type="compositionally biased region" description="Low complexity" evidence="5">
    <location>
        <begin position="303"/>
        <end position="312"/>
    </location>
</feature>